<keyword evidence="2 7" id="KW-0808">Transferase</keyword>
<dbReference type="Proteomes" id="UP000269542">
    <property type="component" value="Chromosome"/>
</dbReference>
<evidence type="ECO:0000313" key="7">
    <source>
        <dbReference type="EMBL" id="VEI13618.1"/>
    </source>
</evidence>
<dbReference type="Gene3D" id="3.40.1190.20">
    <property type="match status" value="1"/>
</dbReference>
<feature type="domain" description="Carbohydrate kinase PfkB" evidence="6">
    <location>
        <begin position="28"/>
        <end position="291"/>
    </location>
</feature>
<dbReference type="OrthoDB" id="9808601at2"/>
<keyword evidence="8" id="KW-1185">Reference proteome</keyword>
<dbReference type="Pfam" id="PF00294">
    <property type="entry name" value="PfkB"/>
    <property type="match status" value="1"/>
</dbReference>
<evidence type="ECO:0000256" key="2">
    <source>
        <dbReference type="ARBA" id="ARBA00022679"/>
    </source>
</evidence>
<dbReference type="CDD" id="cd01166">
    <property type="entry name" value="KdgK"/>
    <property type="match status" value="1"/>
</dbReference>
<keyword evidence="3" id="KW-0547">Nucleotide-binding</keyword>
<evidence type="ECO:0000256" key="4">
    <source>
        <dbReference type="ARBA" id="ARBA00022777"/>
    </source>
</evidence>
<dbReference type="KEGG" id="tbw:NCTC13354_01339"/>
<dbReference type="PROSITE" id="PS00584">
    <property type="entry name" value="PFKB_KINASES_2"/>
    <property type="match status" value="1"/>
</dbReference>
<name>A0A3S4X6D2_9ACTO</name>
<dbReference type="InterPro" id="IPR002173">
    <property type="entry name" value="Carboh/pur_kinase_PfkB_CS"/>
</dbReference>
<accession>A0A3S4X6D2</accession>
<dbReference type="AlphaFoldDB" id="A0A3S4X6D2"/>
<dbReference type="InterPro" id="IPR011611">
    <property type="entry name" value="PfkB_dom"/>
</dbReference>
<dbReference type="PANTHER" id="PTHR43085">
    <property type="entry name" value="HEXOKINASE FAMILY MEMBER"/>
    <property type="match status" value="1"/>
</dbReference>
<proteinExistence type="inferred from homology"/>
<dbReference type="RefSeq" id="WP_126416706.1">
    <property type="nucleotide sequence ID" value="NZ_LR134476.1"/>
</dbReference>
<dbReference type="EMBL" id="LR134476">
    <property type="protein sequence ID" value="VEI13618.1"/>
    <property type="molecule type" value="Genomic_DNA"/>
</dbReference>
<dbReference type="InterPro" id="IPR029056">
    <property type="entry name" value="Ribokinase-like"/>
</dbReference>
<dbReference type="InterPro" id="IPR050306">
    <property type="entry name" value="PfkB_Carbo_kinase"/>
</dbReference>
<reference evidence="7 8" key="1">
    <citation type="submission" date="2018-12" db="EMBL/GenBank/DDBJ databases">
        <authorList>
            <consortium name="Pathogen Informatics"/>
        </authorList>
    </citation>
    <scope>NUCLEOTIDE SEQUENCE [LARGE SCALE GENOMIC DNA]</scope>
    <source>
        <strain evidence="7 8">NCTC13354</strain>
    </source>
</reference>
<dbReference type="EC" id="2.7.1.92" evidence="7"/>
<evidence type="ECO:0000256" key="1">
    <source>
        <dbReference type="ARBA" id="ARBA00010688"/>
    </source>
</evidence>
<dbReference type="GO" id="GO:0005524">
    <property type="term" value="F:ATP binding"/>
    <property type="evidence" value="ECO:0007669"/>
    <property type="project" value="UniProtKB-KW"/>
</dbReference>
<evidence type="ECO:0000313" key="8">
    <source>
        <dbReference type="Proteomes" id="UP000269542"/>
    </source>
</evidence>
<dbReference type="GO" id="GO:0047590">
    <property type="term" value="F:5-dehydro-2-deoxygluconokinase activity"/>
    <property type="evidence" value="ECO:0007669"/>
    <property type="project" value="UniProtKB-EC"/>
</dbReference>
<evidence type="ECO:0000259" key="6">
    <source>
        <dbReference type="Pfam" id="PF00294"/>
    </source>
</evidence>
<organism evidence="7 8">
    <name type="scientific">Trueperella bialowiezensis</name>
    <dbReference type="NCBI Taxonomy" id="312285"/>
    <lineage>
        <taxon>Bacteria</taxon>
        <taxon>Bacillati</taxon>
        <taxon>Actinomycetota</taxon>
        <taxon>Actinomycetes</taxon>
        <taxon>Actinomycetales</taxon>
        <taxon>Actinomycetaceae</taxon>
        <taxon>Trueperella</taxon>
    </lineage>
</organism>
<gene>
    <name evidence="7" type="primary">iolC_2</name>
    <name evidence="7" type="ORF">NCTC13354_01339</name>
</gene>
<dbReference type="PANTHER" id="PTHR43085:SF1">
    <property type="entry name" value="PSEUDOURIDINE KINASE-RELATED"/>
    <property type="match status" value="1"/>
</dbReference>
<comment type="similarity">
    <text evidence="1">Belongs to the carbohydrate kinase PfkB family.</text>
</comment>
<evidence type="ECO:0000256" key="3">
    <source>
        <dbReference type="ARBA" id="ARBA00022741"/>
    </source>
</evidence>
<keyword evidence="5" id="KW-0067">ATP-binding</keyword>
<evidence type="ECO:0000256" key="5">
    <source>
        <dbReference type="ARBA" id="ARBA00022840"/>
    </source>
</evidence>
<sequence length="318" mass="34490">MELDVVTMGEVMGTIRLRGDFGVGNEAGITMSGAEGNVAIALARLKHNVQWVGTLGNDTFGEGILRTLRGERVYVDFVERSPVQTGLLVVRGMGSEAKRVDYHRKCSAGSLFSPEQIERAIAAKPKIVHITGITPSLSETARKATLAMATKAKEAGILVSFDINYRSRLWSREEATPVLQEIAHLADIVIGGTEEYEILSTHADPIKGMDATLRHGAKQAVWKTDNLARVMTSEGLFECPNKKVRVVDPIGAGDAFVSGYLSGFLDGLDPVARLRRAHIMGGILVASDGDWEALPLRRELETLESLPGNAWESGEVLR</sequence>
<dbReference type="SUPFAM" id="SSF53613">
    <property type="entry name" value="Ribokinase-like"/>
    <property type="match status" value="1"/>
</dbReference>
<keyword evidence="4 7" id="KW-0418">Kinase</keyword>
<protein>
    <submittedName>
        <fullName evidence="7">5-dehydro-2-deoxygluconokinase</fullName>
        <ecNumber evidence="7">2.7.1.92</ecNumber>
    </submittedName>
</protein>